<evidence type="ECO:0000256" key="3">
    <source>
        <dbReference type="ARBA" id="ARBA00023163"/>
    </source>
</evidence>
<proteinExistence type="predicted"/>
<dbReference type="RefSeq" id="WP_042520622.1">
    <property type="nucleotide sequence ID" value="NZ_CP031198.1"/>
</dbReference>
<evidence type="ECO:0000313" key="6">
    <source>
        <dbReference type="Proteomes" id="UP000307074"/>
    </source>
</evidence>
<dbReference type="InterPro" id="IPR036286">
    <property type="entry name" value="LexA/Signal_pep-like_sf"/>
</dbReference>
<dbReference type="CDD" id="cd06529">
    <property type="entry name" value="S24_LexA-like"/>
    <property type="match status" value="1"/>
</dbReference>
<dbReference type="SUPFAM" id="SSF47413">
    <property type="entry name" value="lambda repressor-like DNA-binding domains"/>
    <property type="match status" value="1"/>
</dbReference>
<protein>
    <submittedName>
        <fullName evidence="5">XRE family transcriptional regulator</fullName>
    </submittedName>
</protein>
<evidence type="ECO:0000256" key="1">
    <source>
        <dbReference type="ARBA" id="ARBA00023015"/>
    </source>
</evidence>
<dbReference type="SMART" id="SM00530">
    <property type="entry name" value="HTH_XRE"/>
    <property type="match status" value="1"/>
</dbReference>
<dbReference type="InterPro" id="IPR010982">
    <property type="entry name" value="Lambda_DNA-bd_dom_sf"/>
</dbReference>
<dbReference type="PANTHER" id="PTHR40661:SF1">
    <property type="entry name" value="HTH CRO_C1-TYPE DOMAIN-CONTAINING PROTEIN"/>
    <property type="match status" value="1"/>
</dbReference>
<evidence type="ECO:0000313" key="5">
    <source>
        <dbReference type="EMBL" id="QCZ54373.1"/>
    </source>
</evidence>
<accession>A0A5B7Y3N5</accession>
<dbReference type="InterPro" id="IPR001387">
    <property type="entry name" value="Cro/C1-type_HTH"/>
</dbReference>
<evidence type="ECO:0000259" key="4">
    <source>
        <dbReference type="PROSITE" id="PS50943"/>
    </source>
</evidence>
<sequence length="238" mass="26940">MNLIEIGHEIRQRRLNKQLSLEQLAEQAHLNKATLSRYENGKIQNISLETFIAISSILGIKLSDFDIESGRFIQTTEDITIKGISKTVNELTDERRQAVWNFAKEQLATQKTLQVKKTYAVVLADGVLSAGTGEFLDTNNERFAVRVPEPVPSKYDYAFKINGHSMEPFYQDGQVIFLQQRESYRSGQIVAAIVNGSSFLKRIQVEEDCIKLVSLNKAYPNVTVTNNDNYRILGCVFS</sequence>
<dbReference type="Pfam" id="PF00717">
    <property type="entry name" value="Peptidase_S24"/>
    <property type="match status" value="1"/>
</dbReference>
<keyword evidence="3" id="KW-0804">Transcription</keyword>
<dbReference type="PROSITE" id="PS50943">
    <property type="entry name" value="HTH_CROC1"/>
    <property type="match status" value="1"/>
</dbReference>
<keyword evidence="1" id="KW-0805">Transcription regulation</keyword>
<dbReference type="InterPro" id="IPR039418">
    <property type="entry name" value="LexA-like"/>
</dbReference>
<name>A0A5B7Y3N5_LEVBR</name>
<dbReference type="Gene3D" id="2.10.109.10">
    <property type="entry name" value="Umud Fragment, subunit A"/>
    <property type="match status" value="1"/>
</dbReference>
<keyword evidence="2" id="KW-0238">DNA-binding</keyword>
<dbReference type="SUPFAM" id="SSF51306">
    <property type="entry name" value="LexA/Signal peptidase"/>
    <property type="match status" value="1"/>
</dbReference>
<evidence type="ECO:0000256" key="2">
    <source>
        <dbReference type="ARBA" id="ARBA00023125"/>
    </source>
</evidence>
<dbReference type="PANTHER" id="PTHR40661">
    <property type="match status" value="1"/>
</dbReference>
<organism evidence="5 6">
    <name type="scientific">Levilactobacillus brevis</name>
    <name type="common">Lactobacillus brevis</name>
    <dbReference type="NCBI Taxonomy" id="1580"/>
    <lineage>
        <taxon>Bacteria</taxon>
        <taxon>Bacillati</taxon>
        <taxon>Bacillota</taxon>
        <taxon>Bacilli</taxon>
        <taxon>Lactobacillales</taxon>
        <taxon>Lactobacillaceae</taxon>
        <taxon>Levilactobacillus</taxon>
    </lineage>
</organism>
<dbReference type="AlphaFoldDB" id="A0A5B7Y3N5"/>
<feature type="domain" description="HTH cro/C1-type" evidence="4">
    <location>
        <begin position="10"/>
        <end position="65"/>
    </location>
</feature>
<dbReference type="Proteomes" id="UP000307074">
    <property type="component" value="Chromosome"/>
</dbReference>
<dbReference type="Pfam" id="PF01381">
    <property type="entry name" value="HTH_3"/>
    <property type="match status" value="1"/>
</dbReference>
<gene>
    <name evidence="5" type="ORF">UCCLBBS449_2471</name>
</gene>
<dbReference type="InterPro" id="IPR015927">
    <property type="entry name" value="Peptidase_S24_S26A/B/C"/>
</dbReference>
<dbReference type="Gene3D" id="1.10.260.40">
    <property type="entry name" value="lambda repressor-like DNA-binding domains"/>
    <property type="match status" value="1"/>
</dbReference>
<dbReference type="GO" id="GO:0003677">
    <property type="term" value="F:DNA binding"/>
    <property type="evidence" value="ECO:0007669"/>
    <property type="project" value="UniProtKB-KW"/>
</dbReference>
<dbReference type="CDD" id="cd00093">
    <property type="entry name" value="HTH_XRE"/>
    <property type="match status" value="1"/>
</dbReference>
<dbReference type="EMBL" id="CP031198">
    <property type="protein sequence ID" value="QCZ54373.1"/>
    <property type="molecule type" value="Genomic_DNA"/>
</dbReference>
<reference evidence="5 6" key="1">
    <citation type="submission" date="2018-07" db="EMBL/GenBank/DDBJ databases">
        <authorList>
            <person name="Feyereisen M."/>
        </authorList>
    </citation>
    <scope>NUCLEOTIDE SEQUENCE [LARGE SCALE GENOMIC DNA]</scope>
    <source>
        <strain evidence="5 6">UCCLBBS449</strain>
    </source>
</reference>